<dbReference type="OrthoDB" id="384721at2"/>
<dbReference type="GO" id="GO:0008081">
    <property type="term" value="F:phosphoric diester hydrolase activity"/>
    <property type="evidence" value="ECO:0007669"/>
    <property type="project" value="InterPro"/>
</dbReference>
<name>A0A0V8GCM0_9BACL</name>
<organism evidence="2 3">
    <name type="scientific">Exiguobacterium indicum</name>
    <dbReference type="NCBI Taxonomy" id="296995"/>
    <lineage>
        <taxon>Bacteria</taxon>
        <taxon>Bacillati</taxon>
        <taxon>Bacillota</taxon>
        <taxon>Bacilli</taxon>
        <taxon>Bacillales</taxon>
        <taxon>Bacillales Family XII. Incertae Sedis</taxon>
        <taxon>Exiguobacterium</taxon>
    </lineage>
</organism>
<comment type="caution">
    <text evidence="2">The sequence shown here is derived from an EMBL/GenBank/DDBJ whole genome shotgun (WGS) entry which is preliminary data.</text>
</comment>
<dbReference type="EMBL" id="LNQL01000006">
    <property type="protein sequence ID" value="KSU47937.1"/>
    <property type="molecule type" value="Genomic_DNA"/>
</dbReference>
<evidence type="ECO:0000313" key="2">
    <source>
        <dbReference type="EMBL" id="KSU47937.1"/>
    </source>
</evidence>
<evidence type="ECO:0000259" key="1">
    <source>
        <dbReference type="PROSITE" id="PS51704"/>
    </source>
</evidence>
<dbReference type="AlphaFoldDB" id="A0A0V8GCM0"/>
<dbReference type="InterPro" id="IPR030395">
    <property type="entry name" value="GP_PDE_dom"/>
</dbReference>
<accession>A0A0V8GCM0</accession>
<sequence>MMLWFAHRGVSDRFPENTLEAIAAAIEDDVDGVEFDVHFSKDGVGVIIHDETVNRTTNGTGRVIDMTVAELQALDAGARFKGEPIKTKIPTLDEVLAILAPVTLRLNIELKTDTIRYDGLEAYVLERCAAHGIATERLLFSSFNHYSVALIQKLDPRVETAILYPYPIYHPEEQALRIGATGIHPDYRRVTEADVAFAHAQDVTVRVYTPKTVEDVRQMQRIGVDAVIVNDPKGMRDTFEG</sequence>
<dbReference type="InterPro" id="IPR017946">
    <property type="entry name" value="PLC-like_Pdiesterase_TIM-brl"/>
</dbReference>
<dbReference type="PANTHER" id="PTHR46211">
    <property type="entry name" value="GLYCEROPHOSPHORYL DIESTER PHOSPHODIESTERASE"/>
    <property type="match status" value="1"/>
</dbReference>
<protein>
    <submittedName>
        <fullName evidence="2">Glycerophosphodiester phosphodiesterase</fullName>
    </submittedName>
</protein>
<dbReference type="GO" id="GO:0006629">
    <property type="term" value="P:lipid metabolic process"/>
    <property type="evidence" value="ECO:0007669"/>
    <property type="project" value="InterPro"/>
</dbReference>
<dbReference type="Gene3D" id="3.20.20.190">
    <property type="entry name" value="Phosphatidylinositol (PI) phosphodiesterase"/>
    <property type="match status" value="1"/>
</dbReference>
<dbReference type="CDD" id="cd08563">
    <property type="entry name" value="GDPD_TtGDE_like"/>
    <property type="match status" value="1"/>
</dbReference>
<evidence type="ECO:0000313" key="3">
    <source>
        <dbReference type="Proteomes" id="UP000053797"/>
    </source>
</evidence>
<reference evidence="2 3" key="1">
    <citation type="journal article" date="2015" name="Int. J. Syst. Evol. Microbiol.">
        <title>Exiguobacterium enclense sp. nov., isolated from sediment.</title>
        <authorList>
            <person name="Dastager S.G."/>
            <person name="Mawlankar R."/>
            <person name="Sonalkar V.V."/>
            <person name="Thorat M.N."/>
            <person name="Mual P."/>
            <person name="Verma A."/>
            <person name="Krishnamurthi S."/>
            <person name="Tang S.K."/>
            <person name="Li W.J."/>
        </authorList>
    </citation>
    <scope>NUCLEOTIDE SEQUENCE [LARGE SCALE GENOMIC DNA]</scope>
    <source>
        <strain evidence="2 3">NIO-1109</strain>
    </source>
</reference>
<dbReference type="Pfam" id="PF03009">
    <property type="entry name" value="GDPD"/>
    <property type="match status" value="1"/>
</dbReference>
<proteinExistence type="predicted"/>
<dbReference type="PROSITE" id="PS51704">
    <property type="entry name" value="GP_PDE"/>
    <property type="match status" value="1"/>
</dbReference>
<dbReference type="PANTHER" id="PTHR46211:SF1">
    <property type="entry name" value="GLYCEROPHOSPHODIESTER PHOSPHODIESTERASE, CYTOPLASMIC"/>
    <property type="match status" value="1"/>
</dbReference>
<dbReference type="Proteomes" id="UP000053797">
    <property type="component" value="Unassembled WGS sequence"/>
</dbReference>
<gene>
    <name evidence="2" type="ORF">AS033_14880</name>
</gene>
<dbReference type="SUPFAM" id="SSF51695">
    <property type="entry name" value="PLC-like phosphodiesterases"/>
    <property type="match status" value="1"/>
</dbReference>
<feature type="domain" description="GP-PDE" evidence="1">
    <location>
        <begin position="2"/>
        <end position="239"/>
    </location>
</feature>